<reference evidence="2 3" key="1">
    <citation type="journal article" date="2009" name="Science">
        <title>Green evolution and dynamic adaptations revealed by genomes of the marine picoeukaryotes Micromonas.</title>
        <authorList>
            <person name="Worden A.Z."/>
            <person name="Lee J.H."/>
            <person name="Mock T."/>
            <person name="Rouze P."/>
            <person name="Simmons M.P."/>
            <person name="Aerts A.L."/>
            <person name="Allen A.E."/>
            <person name="Cuvelier M.L."/>
            <person name="Derelle E."/>
            <person name="Everett M.V."/>
            <person name="Foulon E."/>
            <person name="Grimwood J."/>
            <person name="Gundlach H."/>
            <person name="Henrissat B."/>
            <person name="Napoli C."/>
            <person name="McDonald S.M."/>
            <person name="Parker M.S."/>
            <person name="Rombauts S."/>
            <person name="Salamov A."/>
            <person name="Von Dassow P."/>
            <person name="Badger J.H."/>
            <person name="Coutinho P.M."/>
            <person name="Demir E."/>
            <person name="Dubchak I."/>
            <person name="Gentemann C."/>
            <person name="Eikrem W."/>
            <person name="Gready J.E."/>
            <person name="John U."/>
            <person name="Lanier W."/>
            <person name="Lindquist E.A."/>
            <person name="Lucas S."/>
            <person name="Mayer K.F."/>
            <person name="Moreau H."/>
            <person name="Not F."/>
            <person name="Otillar R."/>
            <person name="Panaud O."/>
            <person name="Pangilinan J."/>
            <person name="Paulsen I."/>
            <person name="Piegu B."/>
            <person name="Poliakov A."/>
            <person name="Robbens S."/>
            <person name="Schmutz J."/>
            <person name="Toulza E."/>
            <person name="Wyss T."/>
            <person name="Zelensky A."/>
            <person name="Zhou K."/>
            <person name="Armbrust E.V."/>
            <person name="Bhattacharya D."/>
            <person name="Goodenough U.W."/>
            <person name="Van de Peer Y."/>
            <person name="Grigoriev I.V."/>
        </authorList>
    </citation>
    <scope>NUCLEOTIDE SEQUENCE [LARGE SCALE GENOMIC DNA]</scope>
    <source>
        <strain evidence="3">RCC299 / NOUM17</strain>
    </source>
</reference>
<dbReference type="EMBL" id="CP001332">
    <property type="protein sequence ID" value="ACO67296.1"/>
    <property type="molecule type" value="Genomic_DNA"/>
</dbReference>
<gene>
    <name evidence="2" type="ORF">MICPUN_64230</name>
</gene>
<proteinExistence type="predicted"/>
<dbReference type="InParanoid" id="C1EHH5"/>
<evidence type="ECO:0000313" key="3">
    <source>
        <dbReference type="Proteomes" id="UP000002009"/>
    </source>
</evidence>
<accession>C1EHH5</accession>
<dbReference type="RefSeq" id="XP_002506038.1">
    <property type="nucleotide sequence ID" value="XM_002505992.1"/>
</dbReference>
<dbReference type="AlphaFoldDB" id="C1EHH5"/>
<dbReference type="KEGG" id="mis:MICPUN_64230"/>
<feature type="region of interest" description="Disordered" evidence="1">
    <location>
        <begin position="328"/>
        <end position="349"/>
    </location>
</feature>
<dbReference type="Proteomes" id="UP000002009">
    <property type="component" value="Chromosome 14"/>
</dbReference>
<evidence type="ECO:0000256" key="1">
    <source>
        <dbReference type="SAM" id="MobiDB-lite"/>
    </source>
</evidence>
<dbReference type="OMA" id="DPREWAN"/>
<name>C1EHH5_MICCC</name>
<protein>
    <submittedName>
        <fullName evidence="2">Uncharacterized protein</fullName>
    </submittedName>
</protein>
<dbReference type="GeneID" id="8249180"/>
<dbReference type="eggNOG" id="ENOG502T1Z1">
    <property type="taxonomic scope" value="Eukaryota"/>
</dbReference>
<organism evidence="2 3">
    <name type="scientific">Micromonas commoda (strain RCC299 / NOUM17 / CCMP2709)</name>
    <name type="common">Picoplanktonic green alga</name>
    <dbReference type="NCBI Taxonomy" id="296587"/>
    <lineage>
        <taxon>Eukaryota</taxon>
        <taxon>Viridiplantae</taxon>
        <taxon>Chlorophyta</taxon>
        <taxon>Mamiellophyceae</taxon>
        <taxon>Mamiellales</taxon>
        <taxon>Mamiellaceae</taxon>
        <taxon>Micromonas</taxon>
    </lineage>
</organism>
<feature type="region of interest" description="Disordered" evidence="1">
    <location>
        <begin position="1"/>
        <end position="33"/>
    </location>
</feature>
<evidence type="ECO:0000313" key="2">
    <source>
        <dbReference type="EMBL" id="ACO67296.1"/>
    </source>
</evidence>
<sequence length="586" mass="63381">MAAPAEDPAEAAADRTDVPDSLGGRRTFAPARPGVNVAHGEDALRAYLAWDGHARAAHMDPDAFARWLEREVLQYMTANRASLLRARADGVRRLHASTLDPLAHALERAEAEYRGSAEGARIERAMHAVARRRAAVAGIRSFLESTPTTPELAAKQAAASDKLEHALASLPAAELELKDAVASSPLWRDVERARDALRAERARTGLASADDDARAASTANGNSLVAKGDDYEKTCADVVADAFLAGGLIEGADWGADGDADREREGVGVLLLRNVTLGLHSGELDCVLVRVNHSGETESAFVDAIPQDGDGTTGRRTLARRGRTAAAAAVAGDDGDDEKNQKNQKNQNRPAVEVLAVFECKRNPDDVARGFHSRQTTLAWLAGDEAAYDPREWANRRHPSGHFRRGYHPMKLARWVRGGGGDESPGGSKYGKAVVLTRDSFRGFRRTHRTAEGRGGFYLDGVWMVTRPRTMCGLDAKLRAPLMEIAGSHVSAHVVQSRGGSVPSPEDFFLAVDALRRERHASPPSSNGDDPLRAKLRTLHGWLLRAVGEKSAALPNDTRGVLELYLDRGERSARQVLLVEEQPNPR</sequence>
<keyword evidence="3" id="KW-1185">Reference proteome</keyword>